<accession>A0A7C9CLU9</accession>
<protein>
    <submittedName>
        <fullName evidence="1">Uncharacterized protein</fullName>
    </submittedName>
</protein>
<dbReference type="EMBL" id="GISG01021595">
    <property type="protein sequence ID" value="MBA4618663.1"/>
    <property type="molecule type" value="Transcribed_RNA"/>
</dbReference>
<organism evidence="1">
    <name type="scientific">Opuntia streptacantha</name>
    <name type="common">Prickly pear cactus</name>
    <name type="synonym">Opuntia cardona</name>
    <dbReference type="NCBI Taxonomy" id="393608"/>
    <lineage>
        <taxon>Eukaryota</taxon>
        <taxon>Viridiplantae</taxon>
        <taxon>Streptophyta</taxon>
        <taxon>Embryophyta</taxon>
        <taxon>Tracheophyta</taxon>
        <taxon>Spermatophyta</taxon>
        <taxon>Magnoliopsida</taxon>
        <taxon>eudicotyledons</taxon>
        <taxon>Gunneridae</taxon>
        <taxon>Pentapetalae</taxon>
        <taxon>Caryophyllales</taxon>
        <taxon>Cactineae</taxon>
        <taxon>Cactaceae</taxon>
        <taxon>Opuntioideae</taxon>
        <taxon>Opuntia</taxon>
    </lineage>
</organism>
<proteinExistence type="predicted"/>
<evidence type="ECO:0000313" key="1">
    <source>
        <dbReference type="EMBL" id="MBA4618664.1"/>
    </source>
</evidence>
<sequence>MAKCTKVLTNGASAFGGSSSYGFSSFADSGSAGFSVSEGAVSSLGLSSSITISFSVSSTVVASALVVVSSAAAGACRSTSLGFSSVATNMETFSNTNITGPGTWAGPYFEVASHTAFVPGKSIFTSSSRNF</sequence>
<dbReference type="EMBL" id="GISG01021596">
    <property type="protein sequence ID" value="MBA4618664.1"/>
    <property type="molecule type" value="Transcribed_RNA"/>
</dbReference>
<name>A0A7C9CLU9_OPUST</name>
<reference evidence="1" key="1">
    <citation type="journal article" date="2013" name="J. Plant Res.">
        <title>Effect of fungi and light on seed germination of three Opuntia species from semiarid lands of central Mexico.</title>
        <authorList>
            <person name="Delgado-Sanchez P."/>
            <person name="Jimenez-Bremont J.F."/>
            <person name="Guerrero-Gonzalez Mde L."/>
            <person name="Flores J."/>
        </authorList>
    </citation>
    <scope>NUCLEOTIDE SEQUENCE</scope>
    <source>
        <tissue evidence="1">Cladode</tissue>
    </source>
</reference>
<dbReference type="EMBL" id="GISG01021597">
    <property type="protein sequence ID" value="MBA4618665.1"/>
    <property type="molecule type" value="Transcribed_RNA"/>
</dbReference>
<reference evidence="1" key="2">
    <citation type="submission" date="2020-07" db="EMBL/GenBank/DDBJ databases">
        <authorList>
            <person name="Vera ALvarez R."/>
            <person name="Arias-Moreno D.M."/>
            <person name="Jimenez-Jacinto V."/>
            <person name="Jimenez-Bremont J.F."/>
            <person name="Swaminathan K."/>
            <person name="Moose S.P."/>
            <person name="Guerrero-Gonzalez M.L."/>
            <person name="Marino-Ramirez L."/>
            <person name="Landsman D."/>
            <person name="Rodriguez-Kessler M."/>
            <person name="Delgado-Sanchez P."/>
        </authorList>
    </citation>
    <scope>NUCLEOTIDE SEQUENCE</scope>
    <source>
        <tissue evidence="1">Cladode</tissue>
    </source>
</reference>
<dbReference type="AlphaFoldDB" id="A0A7C9CLU9"/>